<dbReference type="NCBIfam" id="TIGR00121">
    <property type="entry name" value="birA_ligase"/>
    <property type="match status" value="1"/>
</dbReference>
<dbReference type="InterPro" id="IPR045864">
    <property type="entry name" value="aa-tRNA-synth_II/BPL/LPL"/>
</dbReference>
<dbReference type="SUPFAM" id="SSF55681">
    <property type="entry name" value="Class II aaRS and biotin synthetases"/>
    <property type="match status" value="1"/>
</dbReference>
<sequence length="305" mass="34055">MSYFGTGSYISLLNLLRIFRRVSSIQVIISYKTITIKLFFYLRKPNDLAMVTVMQNVLLQPGKGIFMDSVTSTNSVIKSQEFPHGTWIIAEEQTAGRGRKDRTWEVFGEESLIFSGKIGLENFDGGPGLSLFIGTAVCKAILSVYPELTREIKIKWPNDLYRGNKKVAGILIETEVEGSSVTLIIGIGMNLYGNKESIPTHLTDAGYLNTNPNRAGKKNEIVEKLIPFLNEAILLWKDTEGRKKELILLNELLLWKGQSVSYTENGRLQTGVLEGLSENGSLILRTPSGTKLDFMDSPENFHSLN</sequence>
<dbReference type="Gene3D" id="3.30.930.10">
    <property type="entry name" value="Bira Bifunctional Protein, Domain 2"/>
    <property type="match status" value="1"/>
</dbReference>
<organism evidence="3 4">
    <name type="scientific">Leptospira santarosai</name>
    <dbReference type="NCBI Taxonomy" id="28183"/>
    <lineage>
        <taxon>Bacteria</taxon>
        <taxon>Pseudomonadati</taxon>
        <taxon>Spirochaetota</taxon>
        <taxon>Spirochaetia</taxon>
        <taxon>Leptospirales</taxon>
        <taxon>Leptospiraceae</taxon>
        <taxon>Leptospira</taxon>
    </lineage>
</organism>
<name>A0A2P1QNY8_9LEPT</name>
<evidence type="ECO:0000313" key="3">
    <source>
        <dbReference type="EMBL" id="AVQ10598.1"/>
    </source>
</evidence>
<protein>
    <submittedName>
        <fullName evidence="3">Biotin--acetyl-CoA-carboxylase ligase</fullName>
    </submittedName>
</protein>
<dbReference type="CDD" id="cd16442">
    <property type="entry name" value="BPL"/>
    <property type="match status" value="1"/>
</dbReference>
<dbReference type="InterPro" id="IPR004143">
    <property type="entry name" value="BPL_LPL_catalytic"/>
</dbReference>
<keyword evidence="1 3" id="KW-0436">Ligase</keyword>
<dbReference type="GO" id="GO:0005737">
    <property type="term" value="C:cytoplasm"/>
    <property type="evidence" value="ECO:0007669"/>
    <property type="project" value="TreeGrafter"/>
</dbReference>
<dbReference type="AlphaFoldDB" id="A0A2P1QNY8"/>
<evidence type="ECO:0000259" key="2">
    <source>
        <dbReference type="PROSITE" id="PS51733"/>
    </source>
</evidence>
<dbReference type="PANTHER" id="PTHR12835:SF5">
    <property type="entry name" value="BIOTIN--PROTEIN LIGASE"/>
    <property type="match status" value="1"/>
</dbReference>
<dbReference type="InterPro" id="IPR004408">
    <property type="entry name" value="Biotin_CoA_COase_ligase"/>
</dbReference>
<feature type="domain" description="BPL/LPL catalytic" evidence="2">
    <location>
        <begin position="50"/>
        <end position="233"/>
    </location>
</feature>
<dbReference type="Proteomes" id="UP000033961">
    <property type="component" value="Chromosome I"/>
</dbReference>
<reference evidence="3 4" key="1">
    <citation type="journal article" date="2015" name="Genome Announc.">
        <title>Draft Genome Sequences of Leptospira santarosai Strains U160, U164, and U233, Isolated from Asymptomatic Cattle.</title>
        <authorList>
            <person name="Kremer F.S."/>
            <person name="Eslabao M.R."/>
            <person name="Provisor M."/>
            <person name="Woloski R.D."/>
            <person name="Ramires O.V."/>
            <person name="Moreno L.Z."/>
            <person name="Moreno A.M."/>
            <person name="Hamond C."/>
            <person name="Lilenbaum W."/>
            <person name="Dellagostin O.A."/>
        </authorList>
    </citation>
    <scope>NUCLEOTIDE SEQUENCE [LARGE SCALE GENOMIC DNA]</scope>
    <source>
        <strain evidence="3 4">U160</strain>
    </source>
</reference>
<dbReference type="PROSITE" id="PS51733">
    <property type="entry name" value="BPL_LPL_CATALYTIC"/>
    <property type="match status" value="1"/>
</dbReference>
<dbReference type="PANTHER" id="PTHR12835">
    <property type="entry name" value="BIOTIN PROTEIN LIGASE"/>
    <property type="match status" value="1"/>
</dbReference>
<accession>A0A2P1QNY8</accession>
<evidence type="ECO:0000313" key="4">
    <source>
        <dbReference type="Proteomes" id="UP000033961"/>
    </source>
</evidence>
<proteinExistence type="predicted"/>
<gene>
    <name evidence="3" type="ORF">XB16_0251</name>
</gene>
<dbReference type="Pfam" id="PF03099">
    <property type="entry name" value="BPL_LplA_LipB"/>
    <property type="match status" value="1"/>
</dbReference>
<dbReference type="EMBL" id="CP027843">
    <property type="protein sequence ID" value="AVQ10598.1"/>
    <property type="molecule type" value="Genomic_DNA"/>
</dbReference>
<dbReference type="GO" id="GO:0004077">
    <property type="term" value="F:biotin--[biotin carboxyl-carrier protein] ligase activity"/>
    <property type="evidence" value="ECO:0007669"/>
    <property type="project" value="InterPro"/>
</dbReference>
<evidence type="ECO:0000256" key="1">
    <source>
        <dbReference type="ARBA" id="ARBA00022598"/>
    </source>
</evidence>